<comment type="caution">
    <text evidence="2">The sequence shown here is derived from an EMBL/GenBank/DDBJ whole genome shotgun (WGS) entry which is preliminary data.</text>
</comment>
<keyword evidence="3" id="KW-1185">Reference proteome</keyword>
<protein>
    <submittedName>
        <fullName evidence="2">Uncharacterized protein</fullName>
    </submittedName>
</protein>
<feature type="compositionally biased region" description="Gly residues" evidence="1">
    <location>
        <begin position="1"/>
        <end position="13"/>
    </location>
</feature>
<dbReference type="EMBL" id="NESQ01000253">
    <property type="protein sequence ID" value="PUU75059.1"/>
    <property type="molecule type" value="Genomic_DNA"/>
</dbReference>
<feature type="compositionally biased region" description="Basic and acidic residues" evidence="1">
    <location>
        <begin position="21"/>
        <end position="30"/>
    </location>
</feature>
<evidence type="ECO:0000313" key="3">
    <source>
        <dbReference type="Proteomes" id="UP000244722"/>
    </source>
</evidence>
<organism evidence="2 3">
    <name type="scientific">Tuber borchii</name>
    <name type="common">White truffle</name>
    <dbReference type="NCBI Taxonomy" id="42251"/>
    <lineage>
        <taxon>Eukaryota</taxon>
        <taxon>Fungi</taxon>
        <taxon>Dikarya</taxon>
        <taxon>Ascomycota</taxon>
        <taxon>Pezizomycotina</taxon>
        <taxon>Pezizomycetes</taxon>
        <taxon>Pezizales</taxon>
        <taxon>Tuberaceae</taxon>
        <taxon>Tuber</taxon>
    </lineage>
</organism>
<gene>
    <name evidence="2" type="ORF">B9Z19DRAFT_1132006</name>
</gene>
<feature type="region of interest" description="Disordered" evidence="1">
    <location>
        <begin position="1"/>
        <end position="31"/>
    </location>
</feature>
<accession>A0A2T6ZHV5</accession>
<sequence>MSLGAGEGLGSASGSGQPDLEGGRKDEKEGIGLGVMRGSVPAGMGKFRFSGCKAVFQKAQEAPECGQEVQNANQIFLLMGTHWGGITGGALGAVFVPGGVRAMPVEPSGQGGYTAAEDGAKVAFFGAGRVGAAMVGLEVAATTELADSCLFTQGFQVSELPAVVTLALRVGGVGPFNFVVVAKQEDSGRVSHAPCQVRWDMDNDGESFLAVSSSFTVSIEKTGAGDNQVFGVVNASKQKGMKLRICVRVSVHG</sequence>
<name>A0A2T6ZHV5_TUBBO</name>
<reference evidence="2 3" key="1">
    <citation type="submission" date="2017-04" db="EMBL/GenBank/DDBJ databases">
        <title>Draft genome sequence of Tuber borchii Vittad., a whitish edible truffle.</title>
        <authorList>
            <consortium name="DOE Joint Genome Institute"/>
            <person name="Murat C."/>
            <person name="Kuo A."/>
            <person name="Barry K.W."/>
            <person name="Clum A."/>
            <person name="Dockter R.B."/>
            <person name="Fauchery L."/>
            <person name="Iotti M."/>
            <person name="Kohler A."/>
            <person name="Labutti K."/>
            <person name="Lindquist E.A."/>
            <person name="Lipzen A."/>
            <person name="Ohm R.A."/>
            <person name="Wang M."/>
            <person name="Grigoriev I.V."/>
            <person name="Zambonelli A."/>
            <person name="Martin F.M."/>
        </authorList>
    </citation>
    <scope>NUCLEOTIDE SEQUENCE [LARGE SCALE GENOMIC DNA]</scope>
    <source>
        <strain evidence="2 3">Tbo3840</strain>
    </source>
</reference>
<dbReference type="Proteomes" id="UP000244722">
    <property type="component" value="Unassembled WGS sequence"/>
</dbReference>
<proteinExistence type="predicted"/>
<dbReference type="AlphaFoldDB" id="A0A2T6ZHV5"/>
<evidence type="ECO:0000313" key="2">
    <source>
        <dbReference type="EMBL" id="PUU75059.1"/>
    </source>
</evidence>
<evidence type="ECO:0000256" key="1">
    <source>
        <dbReference type="SAM" id="MobiDB-lite"/>
    </source>
</evidence>